<dbReference type="InterPro" id="IPR013083">
    <property type="entry name" value="Znf_RING/FYVE/PHD"/>
</dbReference>
<gene>
    <name evidence="4" type="ORF">CCAM_LOCUS29855</name>
</gene>
<dbReference type="AlphaFoldDB" id="A0A484MHZ8"/>
<dbReference type="OrthoDB" id="5855668at2759"/>
<dbReference type="SUPFAM" id="SSF57850">
    <property type="entry name" value="RING/U-box"/>
    <property type="match status" value="1"/>
</dbReference>
<dbReference type="SMART" id="SM00184">
    <property type="entry name" value="RING"/>
    <property type="match status" value="1"/>
</dbReference>
<evidence type="ECO:0000259" key="3">
    <source>
        <dbReference type="PROSITE" id="PS50089"/>
    </source>
</evidence>
<dbReference type="Pfam" id="PF07002">
    <property type="entry name" value="Copine"/>
    <property type="match status" value="1"/>
</dbReference>
<dbReference type="GO" id="GO:0016567">
    <property type="term" value="P:protein ubiquitination"/>
    <property type="evidence" value="ECO:0007669"/>
    <property type="project" value="TreeGrafter"/>
</dbReference>
<keyword evidence="1" id="KW-0863">Zinc-finger</keyword>
<protein>
    <recommendedName>
        <fullName evidence="3">RING-type domain-containing protein</fullName>
    </recommendedName>
</protein>
<dbReference type="Gene3D" id="3.30.40.10">
    <property type="entry name" value="Zinc/RING finger domain, C3HC4 (zinc finger)"/>
    <property type="match status" value="1"/>
</dbReference>
<dbReference type="GO" id="GO:0005634">
    <property type="term" value="C:nucleus"/>
    <property type="evidence" value="ECO:0007669"/>
    <property type="project" value="TreeGrafter"/>
</dbReference>
<keyword evidence="1" id="KW-0479">Metal-binding</keyword>
<feature type="region of interest" description="Disordered" evidence="2">
    <location>
        <begin position="64"/>
        <end position="96"/>
    </location>
</feature>
<evidence type="ECO:0000313" key="4">
    <source>
        <dbReference type="EMBL" id="VFQ88079.1"/>
    </source>
</evidence>
<dbReference type="Pfam" id="PF13920">
    <property type="entry name" value="zf-C3HC4_3"/>
    <property type="match status" value="1"/>
</dbReference>
<sequence>MRSFDDRIPDREFDNFQFVNFTDIMSTFSDDSVKETRFALGALMEIPIQYQATKDLGLLGRVTGKAKKVTPRRPPLSSTPRPAGEASNVLMPAEDSQSQRCPVCLENSKDMAFNCGHTICKDCGERVSNCPICRQLITSRIRLYI</sequence>
<evidence type="ECO:0000256" key="1">
    <source>
        <dbReference type="PROSITE-ProRule" id="PRU00175"/>
    </source>
</evidence>
<feature type="domain" description="RING-type" evidence="3">
    <location>
        <begin position="101"/>
        <end position="134"/>
    </location>
</feature>
<keyword evidence="5" id="KW-1185">Reference proteome</keyword>
<accession>A0A484MHZ8</accession>
<name>A0A484MHZ8_9ASTE</name>
<evidence type="ECO:0000313" key="5">
    <source>
        <dbReference type="Proteomes" id="UP000595140"/>
    </source>
</evidence>
<reference evidence="4 5" key="1">
    <citation type="submission" date="2018-04" db="EMBL/GenBank/DDBJ databases">
        <authorList>
            <person name="Vogel A."/>
        </authorList>
    </citation>
    <scope>NUCLEOTIDE SEQUENCE [LARGE SCALE GENOMIC DNA]</scope>
</reference>
<dbReference type="PROSITE" id="PS50089">
    <property type="entry name" value="ZF_RING_2"/>
    <property type="match status" value="1"/>
</dbReference>
<dbReference type="PANTHER" id="PTHR45751">
    <property type="entry name" value="COPINE FAMILY PROTEIN 1"/>
    <property type="match status" value="1"/>
</dbReference>
<dbReference type="PANTHER" id="PTHR45751:SF16">
    <property type="entry name" value="E3 UBIQUITIN-PROTEIN LIGASE RGLG4"/>
    <property type="match status" value="1"/>
</dbReference>
<proteinExistence type="predicted"/>
<dbReference type="InterPro" id="IPR001841">
    <property type="entry name" value="Znf_RING"/>
</dbReference>
<dbReference type="EMBL" id="OOIL02003480">
    <property type="protein sequence ID" value="VFQ88079.1"/>
    <property type="molecule type" value="Genomic_DNA"/>
</dbReference>
<evidence type="ECO:0000256" key="2">
    <source>
        <dbReference type="SAM" id="MobiDB-lite"/>
    </source>
</evidence>
<dbReference type="InterPro" id="IPR052079">
    <property type="entry name" value="E3_ligase/Copine_domain"/>
</dbReference>
<dbReference type="Proteomes" id="UP000595140">
    <property type="component" value="Unassembled WGS sequence"/>
</dbReference>
<keyword evidence="1" id="KW-0862">Zinc</keyword>
<dbReference type="GO" id="GO:0004842">
    <property type="term" value="F:ubiquitin-protein transferase activity"/>
    <property type="evidence" value="ECO:0007669"/>
    <property type="project" value="TreeGrafter"/>
</dbReference>
<dbReference type="InterPro" id="IPR010734">
    <property type="entry name" value="Copine_C"/>
</dbReference>
<organism evidence="4 5">
    <name type="scientific">Cuscuta campestris</name>
    <dbReference type="NCBI Taxonomy" id="132261"/>
    <lineage>
        <taxon>Eukaryota</taxon>
        <taxon>Viridiplantae</taxon>
        <taxon>Streptophyta</taxon>
        <taxon>Embryophyta</taxon>
        <taxon>Tracheophyta</taxon>
        <taxon>Spermatophyta</taxon>
        <taxon>Magnoliopsida</taxon>
        <taxon>eudicotyledons</taxon>
        <taxon>Gunneridae</taxon>
        <taxon>Pentapetalae</taxon>
        <taxon>asterids</taxon>
        <taxon>lamiids</taxon>
        <taxon>Solanales</taxon>
        <taxon>Convolvulaceae</taxon>
        <taxon>Cuscuteae</taxon>
        <taxon>Cuscuta</taxon>
        <taxon>Cuscuta subgen. Grammica</taxon>
        <taxon>Cuscuta sect. Cleistogrammica</taxon>
    </lineage>
</organism>
<dbReference type="GO" id="GO:0008270">
    <property type="term" value="F:zinc ion binding"/>
    <property type="evidence" value="ECO:0007669"/>
    <property type="project" value="UniProtKB-KW"/>
</dbReference>